<gene>
    <name evidence="1" type="ORF">PCAL00307_LOCUS18740</name>
    <name evidence="2" type="ORF">PECAL_2P22060</name>
</gene>
<dbReference type="SUPFAM" id="SSF53335">
    <property type="entry name" value="S-adenosyl-L-methionine-dependent methyltransferases"/>
    <property type="match status" value="1"/>
</dbReference>
<keyword evidence="3" id="KW-1185">Reference proteome</keyword>
<proteinExistence type="predicted"/>
<dbReference type="PANTHER" id="PTHR14614">
    <property type="entry name" value="HEPATOCELLULAR CARCINOMA-ASSOCIATED ANTIGEN"/>
    <property type="match status" value="1"/>
</dbReference>
<name>A0A7S4ECE1_9STRA</name>
<dbReference type="InterPro" id="IPR029063">
    <property type="entry name" value="SAM-dependent_MTases_sf"/>
</dbReference>
<dbReference type="EMBL" id="CAKKNE010000002">
    <property type="protein sequence ID" value="CAH0369098.1"/>
    <property type="molecule type" value="Genomic_DNA"/>
</dbReference>
<dbReference type="Pfam" id="PF10294">
    <property type="entry name" value="Methyltransf_16"/>
    <property type="match status" value="1"/>
</dbReference>
<evidence type="ECO:0000313" key="2">
    <source>
        <dbReference type="EMBL" id="CAH0369098.1"/>
    </source>
</evidence>
<sequence length="292" mass="31238">MLVAQPTPDAAHWRPHCTQLVPHPLFPHGAKHFLHPCEHLRPGVDVVIPGLPFPLRAPQSQTNSGDPTGRAVWRGASVMAARILKHEGKSQRRGVAIELGCGAAAIPATCAAFCGFETYATDVPSMIAASSKALEDHLRNDGFSGTVRAASLSWGRANAQAFARVHGRADLVIASECLYALKATDLTVAAATMEALASTIAELLSMNGVCLVLYNPRSDVEAYFWGALPRFNLRRRADSLHGIALDDLGFAAQRVDGLKLYAVERADAALPAPIFRPILVSLPTTPVEDVLD</sequence>
<protein>
    <recommendedName>
        <fullName evidence="4">Calmodulin-lysine N-methyltransferase</fullName>
    </recommendedName>
</protein>
<dbReference type="AlphaFoldDB" id="A0A7S4ECE1"/>
<accession>A0A7S4ECE1</accession>
<organism evidence="1">
    <name type="scientific">Pelagomonas calceolata</name>
    <dbReference type="NCBI Taxonomy" id="35677"/>
    <lineage>
        <taxon>Eukaryota</taxon>
        <taxon>Sar</taxon>
        <taxon>Stramenopiles</taxon>
        <taxon>Ochrophyta</taxon>
        <taxon>Pelagophyceae</taxon>
        <taxon>Pelagomonadales</taxon>
        <taxon>Pelagomonadaceae</taxon>
        <taxon>Pelagomonas</taxon>
    </lineage>
</organism>
<evidence type="ECO:0000313" key="3">
    <source>
        <dbReference type="Proteomes" id="UP000789595"/>
    </source>
</evidence>
<evidence type="ECO:0000313" key="1">
    <source>
        <dbReference type="EMBL" id="CAE0703293.1"/>
    </source>
</evidence>
<dbReference type="EMBL" id="HBIW01021729">
    <property type="protein sequence ID" value="CAE0703293.1"/>
    <property type="molecule type" value="Transcribed_RNA"/>
</dbReference>
<reference evidence="2" key="2">
    <citation type="submission" date="2021-11" db="EMBL/GenBank/DDBJ databases">
        <authorList>
            <consortium name="Genoscope - CEA"/>
            <person name="William W."/>
        </authorList>
    </citation>
    <scope>NUCLEOTIDE SEQUENCE</scope>
</reference>
<dbReference type="InterPro" id="IPR019410">
    <property type="entry name" value="Methyltransf_16"/>
</dbReference>
<dbReference type="Gene3D" id="3.40.50.150">
    <property type="entry name" value="Vaccinia Virus protein VP39"/>
    <property type="match status" value="1"/>
</dbReference>
<evidence type="ECO:0008006" key="4">
    <source>
        <dbReference type="Google" id="ProtNLM"/>
    </source>
</evidence>
<dbReference type="Proteomes" id="UP000789595">
    <property type="component" value="Unassembled WGS sequence"/>
</dbReference>
<reference evidence="1" key="1">
    <citation type="submission" date="2021-01" db="EMBL/GenBank/DDBJ databases">
        <authorList>
            <person name="Corre E."/>
            <person name="Pelletier E."/>
            <person name="Niang G."/>
            <person name="Scheremetjew M."/>
            <person name="Finn R."/>
            <person name="Kale V."/>
            <person name="Holt S."/>
            <person name="Cochrane G."/>
            <person name="Meng A."/>
            <person name="Brown T."/>
            <person name="Cohen L."/>
        </authorList>
    </citation>
    <scope>NUCLEOTIDE SEQUENCE</scope>
    <source>
        <strain evidence="1">CCMP1756</strain>
    </source>
</reference>